<dbReference type="Proteomes" id="UP001056120">
    <property type="component" value="Linkage Group LG04"/>
</dbReference>
<protein>
    <submittedName>
        <fullName evidence="1">Uncharacterized protein</fullName>
    </submittedName>
</protein>
<proteinExistence type="predicted"/>
<reference evidence="1 2" key="2">
    <citation type="journal article" date="2022" name="Mol. Ecol. Resour.">
        <title>The genomes of chicory, endive, great burdock and yacon provide insights into Asteraceae paleo-polyploidization history and plant inulin production.</title>
        <authorList>
            <person name="Fan W."/>
            <person name="Wang S."/>
            <person name="Wang H."/>
            <person name="Wang A."/>
            <person name="Jiang F."/>
            <person name="Liu H."/>
            <person name="Zhao H."/>
            <person name="Xu D."/>
            <person name="Zhang Y."/>
        </authorList>
    </citation>
    <scope>NUCLEOTIDE SEQUENCE [LARGE SCALE GENOMIC DNA]</scope>
    <source>
        <strain evidence="2">cv. Yunnan</strain>
        <tissue evidence="1">Leaves</tissue>
    </source>
</reference>
<gene>
    <name evidence="1" type="ORF">L1987_13422</name>
</gene>
<evidence type="ECO:0000313" key="2">
    <source>
        <dbReference type="Proteomes" id="UP001056120"/>
    </source>
</evidence>
<sequence length="288" mass="31948">MKALTTEYSYLLGLLCAFRSVRINGQGNTWFSTKYGRQLKVLGPESELWILNFQELKTQVCGMAGQVNGKFWTVVTAPIHHLVWSLDFFASGSHKHYNVDGNPVTVTVFEHGFSPLLSPAVARLIWKPPLSHGIPKVVFDYLLSTTSSNIKSNTLLLFSNYNPNAIDCDHSRLGNESHNSIAAQGSLAYVDLQSQRNFHLFSKRNVISFGMVNVDIVTTVISAMVNRLTLLARLHDQIGSSLQVTVLLWSTSSAAAHVIVALPSLGIVLEKRGFYGKARQLQSFNQVR</sequence>
<organism evidence="1 2">
    <name type="scientific">Smallanthus sonchifolius</name>
    <dbReference type="NCBI Taxonomy" id="185202"/>
    <lineage>
        <taxon>Eukaryota</taxon>
        <taxon>Viridiplantae</taxon>
        <taxon>Streptophyta</taxon>
        <taxon>Embryophyta</taxon>
        <taxon>Tracheophyta</taxon>
        <taxon>Spermatophyta</taxon>
        <taxon>Magnoliopsida</taxon>
        <taxon>eudicotyledons</taxon>
        <taxon>Gunneridae</taxon>
        <taxon>Pentapetalae</taxon>
        <taxon>asterids</taxon>
        <taxon>campanulids</taxon>
        <taxon>Asterales</taxon>
        <taxon>Asteraceae</taxon>
        <taxon>Asteroideae</taxon>
        <taxon>Heliantheae alliance</taxon>
        <taxon>Millerieae</taxon>
        <taxon>Smallanthus</taxon>
    </lineage>
</organism>
<keyword evidence="2" id="KW-1185">Reference proteome</keyword>
<evidence type="ECO:0000313" key="1">
    <source>
        <dbReference type="EMBL" id="KAI3819581.1"/>
    </source>
</evidence>
<comment type="caution">
    <text evidence="1">The sequence shown here is derived from an EMBL/GenBank/DDBJ whole genome shotgun (WGS) entry which is preliminary data.</text>
</comment>
<accession>A0ACB9JIM0</accession>
<dbReference type="EMBL" id="CM042021">
    <property type="protein sequence ID" value="KAI3819581.1"/>
    <property type="molecule type" value="Genomic_DNA"/>
</dbReference>
<name>A0ACB9JIM0_9ASTR</name>
<reference evidence="2" key="1">
    <citation type="journal article" date="2022" name="Mol. Ecol. Resour.">
        <title>The genomes of chicory, endive, great burdock and yacon provide insights into Asteraceae palaeo-polyploidization history and plant inulin production.</title>
        <authorList>
            <person name="Fan W."/>
            <person name="Wang S."/>
            <person name="Wang H."/>
            <person name="Wang A."/>
            <person name="Jiang F."/>
            <person name="Liu H."/>
            <person name="Zhao H."/>
            <person name="Xu D."/>
            <person name="Zhang Y."/>
        </authorList>
    </citation>
    <scope>NUCLEOTIDE SEQUENCE [LARGE SCALE GENOMIC DNA]</scope>
    <source>
        <strain evidence="2">cv. Yunnan</strain>
    </source>
</reference>